<dbReference type="InterPro" id="IPR038377">
    <property type="entry name" value="Na/Glc_symporter_sf"/>
</dbReference>
<dbReference type="InterPro" id="IPR050277">
    <property type="entry name" value="Sodium:Solute_Symporter"/>
</dbReference>
<dbReference type="GO" id="GO:0005886">
    <property type="term" value="C:plasma membrane"/>
    <property type="evidence" value="ECO:0007669"/>
    <property type="project" value="TreeGrafter"/>
</dbReference>
<dbReference type="AlphaFoldDB" id="X0VDB9"/>
<dbReference type="Gene3D" id="1.20.1730.10">
    <property type="entry name" value="Sodium/glucose cotransporter"/>
    <property type="match status" value="1"/>
</dbReference>
<keyword evidence="4 7" id="KW-0812">Transmembrane</keyword>
<comment type="similarity">
    <text evidence="2">Belongs to the sodium:solute symporter (SSF) (TC 2.A.21) family.</text>
</comment>
<dbReference type="PROSITE" id="PS50283">
    <property type="entry name" value="NA_SOLUT_SYMP_3"/>
    <property type="match status" value="1"/>
</dbReference>
<reference evidence="8" key="1">
    <citation type="journal article" date="2014" name="Front. Microbiol.">
        <title>High frequency of phylogenetically diverse reductive dehalogenase-homologous genes in deep subseafloor sedimentary metagenomes.</title>
        <authorList>
            <person name="Kawai M."/>
            <person name="Futagami T."/>
            <person name="Toyoda A."/>
            <person name="Takaki Y."/>
            <person name="Nishi S."/>
            <person name="Hori S."/>
            <person name="Arai W."/>
            <person name="Tsubouchi T."/>
            <person name="Morono Y."/>
            <person name="Uchiyama I."/>
            <person name="Ito T."/>
            <person name="Fujiyama A."/>
            <person name="Inagaki F."/>
            <person name="Takami H."/>
        </authorList>
    </citation>
    <scope>NUCLEOTIDE SEQUENCE</scope>
    <source>
        <strain evidence="8">Expedition CK06-06</strain>
    </source>
</reference>
<comment type="subcellular location">
    <subcellularLocation>
        <location evidence="1">Membrane</location>
        <topology evidence="1">Multi-pass membrane protein</topology>
    </subcellularLocation>
</comment>
<evidence type="ECO:0000256" key="7">
    <source>
        <dbReference type="SAM" id="Phobius"/>
    </source>
</evidence>
<name>X0VDB9_9ZZZZ</name>
<proteinExistence type="inferred from homology"/>
<feature type="non-terminal residue" evidence="8">
    <location>
        <position position="136"/>
    </location>
</feature>
<dbReference type="PANTHER" id="PTHR48086">
    <property type="entry name" value="SODIUM/PROLINE SYMPORTER-RELATED"/>
    <property type="match status" value="1"/>
</dbReference>
<evidence type="ECO:0000313" key="8">
    <source>
        <dbReference type="EMBL" id="GAG16149.1"/>
    </source>
</evidence>
<keyword evidence="6 7" id="KW-0472">Membrane</keyword>
<evidence type="ECO:0000256" key="5">
    <source>
        <dbReference type="ARBA" id="ARBA00022989"/>
    </source>
</evidence>
<evidence type="ECO:0000256" key="2">
    <source>
        <dbReference type="ARBA" id="ARBA00006434"/>
    </source>
</evidence>
<accession>X0VDB9</accession>
<evidence type="ECO:0000256" key="6">
    <source>
        <dbReference type="ARBA" id="ARBA00023136"/>
    </source>
</evidence>
<evidence type="ECO:0000256" key="4">
    <source>
        <dbReference type="ARBA" id="ARBA00022692"/>
    </source>
</evidence>
<feature type="transmembrane region" description="Helical" evidence="7">
    <location>
        <begin position="43"/>
        <end position="62"/>
    </location>
</feature>
<evidence type="ECO:0008006" key="9">
    <source>
        <dbReference type="Google" id="ProtNLM"/>
    </source>
</evidence>
<evidence type="ECO:0000256" key="1">
    <source>
        <dbReference type="ARBA" id="ARBA00004141"/>
    </source>
</evidence>
<dbReference type="EMBL" id="BARS01033890">
    <property type="protein sequence ID" value="GAG16149.1"/>
    <property type="molecule type" value="Genomic_DNA"/>
</dbReference>
<keyword evidence="5 7" id="KW-1133">Transmembrane helix</keyword>
<feature type="transmembrane region" description="Helical" evidence="7">
    <location>
        <begin position="6"/>
        <end position="23"/>
    </location>
</feature>
<dbReference type="PANTHER" id="PTHR48086:SF7">
    <property type="entry name" value="SODIUM-SOLUTE SYMPORTER-RELATED"/>
    <property type="match status" value="1"/>
</dbReference>
<feature type="transmembrane region" description="Helical" evidence="7">
    <location>
        <begin position="68"/>
        <end position="90"/>
    </location>
</feature>
<dbReference type="Pfam" id="PF00474">
    <property type="entry name" value="SSF"/>
    <property type="match status" value="1"/>
</dbReference>
<protein>
    <recommendedName>
        <fullName evidence="9">Sodium:solute symporter family protein</fullName>
    </recommendedName>
</protein>
<sequence length="136" mass="14979">MSTYLYIILAYLIVLTGFNFYRARRVKSQEDFMVAGRKLKTSVMVFTLICTWIGSGTFIAGAEFASKAGFSALWLAAGAWVGIIIIYFLAGKIQTFGQYTIGDILEVRYGPVARLFGAIALIISFTVIVSYQFVAG</sequence>
<feature type="transmembrane region" description="Helical" evidence="7">
    <location>
        <begin position="111"/>
        <end position="134"/>
    </location>
</feature>
<organism evidence="8">
    <name type="scientific">marine sediment metagenome</name>
    <dbReference type="NCBI Taxonomy" id="412755"/>
    <lineage>
        <taxon>unclassified sequences</taxon>
        <taxon>metagenomes</taxon>
        <taxon>ecological metagenomes</taxon>
    </lineage>
</organism>
<comment type="caution">
    <text evidence="8">The sequence shown here is derived from an EMBL/GenBank/DDBJ whole genome shotgun (WGS) entry which is preliminary data.</text>
</comment>
<keyword evidence="3" id="KW-0813">Transport</keyword>
<dbReference type="InterPro" id="IPR001734">
    <property type="entry name" value="Na/solute_symporter"/>
</dbReference>
<dbReference type="GO" id="GO:0022857">
    <property type="term" value="F:transmembrane transporter activity"/>
    <property type="evidence" value="ECO:0007669"/>
    <property type="project" value="InterPro"/>
</dbReference>
<gene>
    <name evidence="8" type="ORF">S01H1_52434</name>
</gene>
<evidence type="ECO:0000256" key="3">
    <source>
        <dbReference type="ARBA" id="ARBA00022448"/>
    </source>
</evidence>